<dbReference type="GO" id="GO:0006032">
    <property type="term" value="P:chitin catabolic process"/>
    <property type="evidence" value="ECO:0007669"/>
    <property type="project" value="UniProtKB-ARBA"/>
</dbReference>
<name>A0ABD1F4R5_HYPHA</name>
<evidence type="ECO:0000259" key="7">
    <source>
        <dbReference type="PROSITE" id="PS51910"/>
    </source>
</evidence>
<keyword evidence="9" id="KW-1185">Reference proteome</keyword>
<dbReference type="SUPFAM" id="SSF51445">
    <property type="entry name" value="(Trans)glycosidases"/>
    <property type="match status" value="1"/>
</dbReference>
<dbReference type="PROSITE" id="PS51910">
    <property type="entry name" value="GH18_2"/>
    <property type="match status" value="1"/>
</dbReference>
<feature type="signal peptide" evidence="6">
    <location>
        <begin position="1"/>
        <end position="20"/>
    </location>
</feature>
<keyword evidence="1 4" id="KW-0378">Hydrolase</keyword>
<accession>A0ABD1F4R5</accession>
<comment type="similarity">
    <text evidence="5">Belongs to the glycosyl hydrolase 18 family.</text>
</comment>
<dbReference type="InterPro" id="IPR011583">
    <property type="entry name" value="Chitinase_II/V-like_cat"/>
</dbReference>
<dbReference type="GO" id="GO:0004568">
    <property type="term" value="F:chitinase activity"/>
    <property type="evidence" value="ECO:0007669"/>
    <property type="project" value="UniProtKB-ARBA"/>
</dbReference>
<evidence type="ECO:0000313" key="9">
    <source>
        <dbReference type="Proteomes" id="UP001566132"/>
    </source>
</evidence>
<dbReference type="AlphaFoldDB" id="A0ABD1F4R5"/>
<sequence length="370" mass="41148">MIKSLLTVSIAITVLNGIQAGNVICYYPSYSAYDDITPENLDPTLCTHINYAFILLSEDGSLEVADEYLDIDQGLFTRVTNLKLANPSLKVLLSVGGGGQSDYFSEIAADESKRSTFVVSANHFLSEYNFDGLDVDWEYPEDADRENYITLLRQLKEAFEPKGWLLTAAVSSAVDEHGYNAPEMAQYLDFINLMTYDFYGPWSQYTGQNSALYASSVESQYEKANLNVEAAANKWVSAGVPKNRLALGMAFYGRSFTLSKSSDHGLHAGITGVGADGGEFAYSQICAEFNDWETVSDEEQHNPYKYKDNQWLGYDNLQSLTDKAQFTVTNGFFGAMIWSINQDDIFGECGQGNQTLLRKINSYINKVTIV</sequence>
<dbReference type="Pfam" id="PF00704">
    <property type="entry name" value="Glyco_hydro_18"/>
    <property type="match status" value="1"/>
</dbReference>
<dbReference type="Gene3D" id="3.20.20.80">
    <property type="entry name" value="Glycosidases"/>
    <property type="match status" value="1"/>
</dbReference>
<keyword evidence="2" id="KW-1015">Disulfide bond</keyword>
<dbReference type="PANTHER" id="PTHR11177:SF360">
    <property type="entry name" value="CHITINASE 4-RELATED"/>
    <property type="match status" value="1"/>
</dbReference>
<dbReference type="InterPro" id="IPR017853">
    <property type="entry name" value="GH"/>
</dbReference>
<dbReference type="InterPro" id="IPR001223">
    <property type="entry name" value="Glyco_hydro18_cat"/>
</dbReference>
<evidence type="ECO:0000256" key="5">
    <source>
        <dbReference type="RuleBase" id="RU004453"/>
    </source>
</evidence>
<keyword evidence="3 4" id="KW-0326">Glycosidase</keyword>
<feature type="domain" description="GH18" evidence="7">
    <location>
        <begin position="21"/>
        <end position="367"/>
    </location>
</feature>
<dbReference type="SMART" id="SM00636">
    <property type="entry name" value="Glyco_18"/>
    <property type="match status" value="1"/>
</dbReference>
<reference evidence="8 9" key="1">
    <citation type="submission" date="2024-05" db="EMBL/GenBank/DDBJ databases">
        <title>Genetic variation in Jamaican populations of the coffee berry borer (Hypothenemus hampei).</title>
        <authorList>
            <person name="Errbii M."/>
            <person name="Myrie A."/>
        </authorList>
    </citation>
    <scope>NUCLEOTIDE SEQUENCE [LARGE SCALE GENOMIC DNA]</scope>
    <source>
        <strain evidence="8">JA-Hopewell-2020-01-JO</strain>
        <tissue evidence="8">Whole body</tissue>
    </source>
</reference>
<dbReference type="SUPFAM" id="SSF54556">
    <property type="entry name" value="Chitinase insertion domain"/>
    <property type="match status" value="1"/>
</dbReference>
<evidence type="ECO:0000256" key="4">
    <source>
        <dbReference type="RuleBase" id="RU000489"/>
    </source>
</evidence>
<evidence type="ECO:0000256" key="2">
    <source>
        <dbReference type="ARBA" id="ARBA00023157"/>
    </source>
</evidence>
<dbReference type="EMBL" id="JBDJPC010000002">
    <property type="protein sequence ID" value="KAL1512588.1"/>
    <property type="molecule type" value="Genomic_DNA"/>
</dbReference>
<evidence type="ECO:0000256" key="1">
    <source>
        <dbReference type="ARBA" id="ARBA00022801"/>
    </source>
</evidence>
<dbReference type="Proteomes" id="UP001566132">
    <property type="component" value="Unassembled WGS sequence"/>
</dbReference>
<dbReference type="Gene3D" id="3.10.50.10">
    <property type="match status" value="1"/>
</dbReference>
<comment type="caution">
    <text evidence="8">The sequence shown here is derived from an EMBL/GenBank/DDBJ whole genome shotgun (WGS) entry which is preliminary data.</text>
</comment>
<gene>
    <name evidence="8" type="ORF">ABEB36_002157</name>
</gene>
<feature type="chain" id="PRO_5044851867" description="GH18 domain-containing protein" evidence="6">
    <location>
        <begin position="21"/>
        <end position="370"/>
    </location>
</feature>
<organism evidence="8 9">
    <name type="scientific">Hypothenemus hampei</name>
    <name type="common">Coffee berry borer</name>
    <dbReference type="NCBI Taxonomy" id="57062"/>
    <lineage>
        <taxon>Eukaryota</taxon>
        <taxon>Metazoa</taxon>
        <taxon>Ecdysozoa</taxon>
        <taxon>Arthropoda</taxon>
        <taxon>Hexapoda</taxon>
        <taxon>Insecta</taxon>
        <taxon>Pterygota</taxon>
        <taxon>Neoptera</taxon>
        <taxon>Endopterygota</taxon>
        <taxon>Coleoptera</taxon>
        <taxon>Polyphaga</taxon>
        <taxon>Cucujiformia</taxon>
        <taxon>Curculionidae</taxon>
        <taxon>Scolytinae</taxon>
        <taxon>Hypothenemus</taxon>
    </lineage>
</organism>
<dbReference type="InterPro" id="IPR001579">
    <property type="entry name" value="Glyco_hydro_18_chit_AS"/>
</dbReference>
<evidence type="ECO:0000256" key="6">
    <source>
        <dbReference type="SAM" id="SignalP"/>
    </source>
</evidence>
<dbReference type="InterPro" id="IPR050314">
    <property type="entry name" value="Glycosyl_Hydrlase_18"/>
</dbReference>
<evidence type="ECO:0000256" key="3">
    <source>
        <dbReference type="ARBA" id="ARBA00023295"/>
    </source>
</evidence>
<proteinExistence type="inferred from homology"/>
<dbReference type="PROSITE" id="PS01095">
    <property type="entry name" value="GH18_1"/>
    <property type="match status" value="1"/>
</dbReference>
<dbReference type="FunFam" id="3.10.50.10:FF:000001">
    <property type="entry name" value="Chitinase 3-like 1"/>
    <property type="match status" value="1"/>
</dbReference>
<keyword evidence="6" id="KW-0732">Signal</keyword>
<protein>
    <recommendedName>
        <fullName evidence="7">GH18 domain-containing protein</fullName>
    </recommendedName>
</protein>
<evidence type="ECO:0000313" key="8">
    <source>
        <dbReference type="EMBL" id="KAL1512588.1"/>
    </source>
</evidence>
<dbReference type="InterPro" id="IPR029070">
    <property type="entry name" value="Chitinase_insertion_sf"/>
</dbReference>
<dbReference type="PANTHER" id="PTHR11177">
    <property type="entry name" value="CHITINASE"/>
    <property type="match status" value="1"/>
</dbReference>